<evidence type="ECO:0000313" key="3">
    <source>
        <dbReference type="EMBL" id="MBC8335019.1"/>
    </source>
</evidence>
<feature type="transmembrane region" description="Helical" evidence="2">
    <location>
        <begin position="142"/>
        <end position="160"/>
    </location>
</feature>
<reference evidence="3 4" key="1">
    <citation type="submission" date="2020-08" db="EMBL/GenBank/DDBJ databases">
        <title>Bridging the membrane lipid divide: bacteria of the FCB group superphylum have the potential to synthesize archaeal ether lipids.</title>
        <authorList>
            <person name="Villanueva L."/>
            <person name="Von Meijenfeldt F.A.B."/>
            <person name="Westbye A.B."/>
            <person name="Yadav S."/>
            <person name="Hopmans E.C."/>
            <person name="Dutilh B.E."/>
            <person name="Sinninghe Damste J.S."/>
        </authorList>
    </citation>
    <scope>NUCLEOTIDE SEQUENCE [LARGE SCALE GENOMIC DNA]</scope>
    <source>
        <strain evidence="3">NIOZ-UU36</strain>
    </source>
</reference>
<name>A0A8J6NMH1_9CHLR</name>
<keyword evidence="2" id="KW-1133">Transmembrane helix</keyword>
<feature type="transmembrane region" description="Helical" evidence="2">
    <location>
        <begin position="34"/>
        <end position="58"/>
    </location>
</feature>
<proteinExistence type="predicted"/>
<dbReference type="AlphaFoldDB" id="A0A8J6NMH1"/>
<dbReference type="EMBL" id="JACNJN010000086">
    <property type="protein sequence ID" value="MBC8335019.1"/>
    <property type="molecule type" value="Genomic_DNA"/>
</dbReference>
<protein>
    <submittedName>
        <fullName evidence="3">Uncharacterized protein</fullName>
    </submittedName>
</protein>
<comment type="caution">
    <text evidence="3">The sequence shown here is derived from an EMBL/GenBank/DDBJ whole genome shotgun (WGS) entry which is preliminary data.</text>
</comment>
<keyword evidence="2" id="KW-0472">Membrane</keyword>
<organism evidence="3 4">
    <name type="scientific">Candidatus Desulfolinea nitratireducens</name>
    <dbReference type="NCBI Taxonomy" id="2841698"/>
    <lineage>
        <taxon>Bacteria</taxon>
        <taxon>Bacillati</taxon>
        <taxon>Chloroflexota</taxon>
        <taxon>Anaerolineae</taxon>
        <taxon>Anaerolineales</taxon>
        <taxon>Anaerolineales incertae sedis</taxon>
        <taxon>Candidatus Desulfolinea</taxon>
    </lineage>
</organism>
<accession>A0A8J6NMH1</accession>
<evidence type="ECO:0000313" key="4">
    <source>
        <dbReference type="Proteomes" id="UP000614469"/>
    </source>
</evidence>
<keyword evidence="2" id="KW-0812">Transmembrane</keyword>
<evidence type="ECO:0000256" key="1">
    <source>
        <dbReference type="SAM" id="MobiDB-lite"/>
    </source>
</evidence>
<dbReference type="Proteomes" id="UP000614469">
    <property type="component" value="Unassembled WGS sequence"/>
</dbReference>
<feature type="region of interest" description="Disordered" evidence="1">
    <location>
        <begin position="1"/>
        <end position="27"/>
    </location>
</feature>
<evidence type="ECO:0000256" key="2">
    <source>
        <dbReference type="SAM" id="Phobius"/>
    </source>
</evidence>
<feature type="transmembrane region" description="Helical" evidence="2">
    <location>
        <begin position="107"/>
        <end position="130"/>
    </location>
</feature>
<feature type="transmembrane region" description="Helical" evidence="2">
    <location>
        <begin position="202"/>
        <end position="222"/>
    </location>
</feature>
<feature type="transmembrane region" description="Helical" evidence="2">
    <location>
        <begin position="172"/>
        <end position="190"/>
    </location>
</feature>
<feature type="transmembrane region" description="Helical" evidence="2">
    <location>
        <begin position="73"/>
        <end position="95"/>
    </location>
</feature>
<sequence>MTNEERNNSQTTSFHQPEPSTPLVNRNNKTEDGVLRVMMLLISLISLGIAMISVAYVAVDILVMKDPHTRENIWSVVVAIGLAYSVGWWVALYGIRLYHNLVLPIFINIYTWVTLAGICALYIAILYRLYQQLYNTPSFAKYMILMGFTLAGFIGLHLLIENHSLKLYSVPLLLISLVHLYLIVYHYVFVSTVNYEYLIGDVIFFLSMATTSVLMLIHVGILDGLRNTMDRMFEPNNSGNG</sequence>
<gene>
    <name evidence="3" type="ORF">H8E29_07135</name>
</gene>